<feature type="signal peptide" evidence="2">
    <location>
        <begin position="1"/>
        <end position="27"/>
    </location>
</feature>
<sequence>MWRRGVGAVLGAAAVWAMVLAPQAALAAMEPGAHSSAAVVSVDATTMMTTADAKDADDDTIPDVVEREVCGTATCAVGTEDEDADGIPDWTEVLSCDSPRPSSVLQPEQEPRLASPHETPKRRPSTSVRRPA</sequence>
<evidence type="ECO:0000313" key="4">
    <source>
        <dbReference type="Proteomes" id="UP000183750"/>
    </source>
</evidence>
<gene>
    <name evidence="3" type="ORF">SAMN04489807_0433</name>
</gene>
<dbReference type="EMBL" id="FNSQ01000005">
    <property type="protein sequence ID" value="SEB39270.1"/>
    <property type="molecule type" value="Genomic_DNA"/>
</dbReference>
<reference evidence="4" key="1">
    <citation type="submission" date="2016-10" db="EMBL/GenBank/DDBJ databases">
        <authorList>
            <person name="Varghese N."/>
            <person name="Submissions S."/>
        </authorList>
    </citation>
    <scope>NUCLEOTIDE SEQUENCE [LARGE SCALE GENOMIC DNA]</scope>
    <source>
        <strain evidence="4">DSM 16089</strain>
    </source>
</reference>
<keyword evidence="4" id="KW-1185">Reference proteome</keyword>
<dbReference type="Proteomes" id="UP000183750">
    <property type="component" value="Unassembled WGS sequence"/>
</dbReference>
<evidence type="ECO:0000256" key="2">
    <source>
        <dbReference type="SAM" id="SignalP"/>
    </source>
</evidence>
<organism evidence="3 4">
    <name type="scientific">Microbacterium hydrocarbonoxydans</name>
    <dbReference type="NCBI Taxonomy" id="273678"/>
    <lineage>
        <taxon>Bacteria</taxon>
        <taxon>Bacillati</taxon>
        <taxon>Actinomycetota</taxon>
        <taxon>Actinomycetes</taxon>
        <taxon>Micrococcales</taxon>
        <taxon>Microbacteriaceae</taxon>
        <taxon>Microbacterium</taxon>
    </lineage>
</organism>
<keyword evidence="2" id="KW-0732">Signal</keyword>
<proteinExistence type="predicted"/>
<evidence type="ECO:0000256" key="1">
    <source>
        <dbReference type="SAM" id="MobiDB-lite"/>
    </source>
</evidence>
<feature type="region of interest" description="Disordered" evidence="1">
    <location>
        <begin position="79"/>
        <end position="132"/>
    </location>
</feature>
<evidence type="ECO:0008006" key="5">
    <source>
        <dbReference type="Google" id="ProtNLM"/>
    </source>
</evidence>
<name>A0A1H4IYZ7_9MICO</name>
<dbReference type="AlphaFoldDB" id="A0A1H4IYZ7"/>
<feature type="chain" id="PRO_5010190740" description="Secreted protein" evidence="2">
    <location>
        <begin position="28"/>
        <end position="132"/>
    </location>
</feature>
<protein>
    <recommendedName>
        <fullName evidence="5">Secreted protein</fullName>
    </recommendedName>
</protein>
<evidence type="ECO:0000313" key="3">
    <source>
        <dbReference type="EMBL" id="SEB39270.1"/>
    </source>
</evidence>
<accession>A0A1H4IYZ7</accession>